<protein>
    <submittedName>
        <fullName evidence="1">Uncharacterized protein</fullName>
    </submittedName>
</protein>
<name>A0A1L8E6B5_HAEIR</name>
<dbReference type="AlphaFoldDB" id="A0A1L8E6B5"/>
<accession>A0A1L8E6B5</accession>
<reference evidence="1" key="1">
    <citation type="submission" date="2017-01" db="EMBL/GenBank/DDBJ databases">
        <title>An insight into the sialome and mialome of the horn fly, Haematobia irritans.</title>
        <authorList>
            <person name="Breijo M."/>
            <person name="Boiani M."/>
            <person name="Ures X."/>
            <person name="Rocha S."/>
            <person name="Sequeira M."/>
            <person name="Ribeiro J.M."/>
        </authorList>
    </citation>
    <scope>NUCLEOTIDE SEQUENCE</scope>
</reference>
<evidence type="ECO:0000313" key="1">
    <source>
        <dbReference type="EMBL" id="JAV14277.1"/>
    </source>
</evidence>
<dbReference type="EMBL" id="GFDG01004522">
    <property type="protein sequence ID" value="JAV14277.1"/>
    <property type="molecule type" value="Transcribed_RNA"/>
</dbReference>
<proteinExistence type="predicted"/>
<organism evidence="1">
    <name type="scientific">Haematobia irritans</name>
    <name type="common">Horn fly</name>
    <name type="synonym">Conops irritans</name>
    <dbReference type="NCBI Taxonomy" id="7368"/>
    <lineage>
        <taxon>Eukaryota</taxon>
        <taxon>Metazoa</taxon>
        <taxon>Ecdysozoa</taxon>
        <taxon>Arthropoda</taxon>
        <taxon>Hexapoda</taxon>
        <taxon>Insecta</taxon>
        <taxon>Pterygota</taxon>
        <taxon>Neoptera</taxon>
        <taxon>Endopterygota</taxon>
        <taxon>Diptera</taxon>
        <taxon>Brachycera</taxon>
        <taxon>Muscomorpha</taxon>
        <taxon>Muscoidea</taxon>
        <taxon>Muscidae</taxon>
        <taxon>Haematobia</taxon>
    </lineage>
</organism>
<sequence length="109" mass="12510">MYQSFPLTVHYTLSFHGVLDNLSRLLDSVNPLYTIQPFASPMPPSPIVFLLLSSVPLHCICPYDFFSRNSALYCPFDRIDPRVIRIFEPAHLGPHIGIHRLHGNAYWTQ</sequence>